<gene>
    <name evidence="1" type="ORF">Q5P01_002688</name>
</gene>
<name>A0AA88NPN3_CHASR</name>
<evidence type="ECO:0000313" key="1">
    <source>
        <dbReference type="EMBL" id="KAK2863155.1"/>
    </source>
</evidence>
<dbReference type="EMBL" id="JAUPFM010000001">
    <property type="protein sequence ID" value="KAK2863155.1"/>
    <property type="molecule type" value="Genomic_DNA"/>
</dbReference>
<sequence>MCLYFSVPQILPPPRNFGNQQHCERSASFLPYSQRRHSVRVKQLPVTTAAYVLCQFTNGSSDENFTKKSSKEA</sequence>
<reference evidence="1" key="1">
    <citation type="submission" date="2023-07" db="EMBL/GenBank/DDBJ databases">
        <title>Chromosome-level Genome Assembly of Striped Snakehead (Channa striata).</title>
        <authorList>
            <person name="Liu H."/>
        </authorList>
    </citation>
    <scope>NUCLEOTIDE SEQUENCE</scope>
    <source>
        <strain evidence="1">Gz</strain>
        <tissue evidence="1">Muscle</tissue>
    </source>
</reference>
<dbReference type="AlphaFoldDB" id="A0AA88NPN3"/>
<proteinExistence type="predicted"/>
<dbReference type="Proteomes" id="UP001187415">
    <property type="component" value="Unassembled WGS sequence"/>
</dbReference>
<keyword evidence="2" id="KW-1185">Reference proteome</keyword>
<protein>
    <submittedName>
        <fullName evidence="1">Uncharacterized protein</fullName>
    </submittedName>
</protein>
<organism evidence="1 2">
    <name type="scientific">Channa striata</name>
    <name type="common">Snakehead murrel</name>
    <name type="synonym">Ophicephalus striatus</name>
    <dbReference type="NCBI Taxonomy" id="64152"/>
    <lineage>
        <taxon>Eukaryota</taxon>
        <taxon>Metazoa</taxon>
        <taxon>Chordata</taxon>
        <taxon>Craniata</taxon>
        <taxon>Vertebrata</taxon>
        <taxon>Euteleostomi</taxon>
        <taxon>Actinopterygii</taxon>
        <taxon>Neopterygii</taxon>
        <taxon>Teleostei</taxon>
        <taxon>Neoteleostei</taxon>
        <taxon>Acanthomorphata</taxon>
        <taxon>Anabantaria</taxon>
        <taxon>Anabantiformes</taxon>
        <taxon>Channoidei</taxon>
        <taxon>Channidae</taxon>
        <taxon>Channa</taxon>
    </lineage>
</organism>
<accession>A0AA88NPN3</accession>
<evidence type="ECO:0000313" key="2">
    <source>
        <dbReference type="Proteomes" id="UP001187415"/>
    </source>
</evidence>
<comment type="caution">
    <text evidence="1">The sequence shown here is derived from an EMBL/GenBank/DDBJ whole genome shotgun (WGS) entry which is preliminary data.</text>
</comment>